<comment type="catalytic activity">
    <reaction evidence="1">
        <text>ATP + protein L-histidine = ADP + protein N-phospho-L-histidine.</text>
        <dbReference type="EC" id="2.7.13.3"/>
    </reaction>
</comment>
<dbReference type="InterPro" id="IPR000700">
    <property type="entry name" value="PAS-assoc_C"/>
</dbReference>
<evidence type="ECO:0000256" key="7">
    <source>
        <dbReference type="ARBA" id="ARBA00022643"/>
    </source>
</evidence>
<evidence type="ECO:0000313" key="18">
    <source>
        <dbReference type="Proteomes" id="UP001273531"/>
    </source>
</evidence>
<dbReference type="NCBIfam" id="TIGR00229">
    <property type="entry name" value="sensory_box"/>
    <property type="match status" value="2"/>
</dbReference>
<dbReference type="SUPFAM" id="SSF55785">
    <property type="entry name" value="PYP-like sensor domain (PAS domain)"/>
    <property type="match status" value="2"/>
</dbReference>
<evidence type="ECO:0000256" key="9">
    <source>
        <dbReference type="ARBA" id="ARBA00022737"/>
    </source>
</evidence>
<dbReference type="Gene3D" id="3.30.450.20">
    <property type="entry name" value="PAS domain"/>
    <property type="match status" value="2"/>
</dbReference>
<keyword evidence="6" id="KW-0285">Flavoprotein</keyword>
<keyword evidence="11 17" id="KW-0418">Kinase</keyword>
<dbReference type="InterPro" id="IPR001610">
    <property type="entry name" value="PAC"/>
</dbReference>
<dbReference type="Gene3D" id="3.30.565.10">
    <property type="entry name" value="Histidine kinase-like ATPase, C-terminal domain"/>
    <property type="match status" value="1"/>
</dbReference>
<evidence type="ECO:0000256" key="6">
    <source>
        <dbReference type="ARBA" id="ARBA00022630"/>
    </source>
</evidence>
<dbReference type="InterPro" id="IPR035965">
    <property type="entry name" value="PAS-like_dom_sf"/>
</dbReference>
<dbReference type="InterPro" id="IPR000014">
    <property type="entry name" value="PAS"/>
</dbReference>
<dbReference type="Pfam" id="PF07536">
    <property type="entry name" value="HWE_HK"/>
    <property type="match status" value="1"/>
</dbReference>
<evidence type="ECO:0000256" key="15">
    <source>
        <dbReference type="ARBA" id="ARBA00023170"/>
    </source>
</evidence>
<evidence type="ECO:0000256" key="3">
    <source>
        <dbReference type="ARBA" id="ARBA00022543"/>
    </source>
</evidence>
<evidence type="ECO:0000256" key="4">
    <source>
        <dbReference type="ARBA" id="ARBA00022553"/>
    </source>
</evidence>
<evidence type="ECO:0000256" key="2">
    <source>
        <dbReference type="ARBA" id="ARBA00012438"/>
    </source>
</evidence>
<keyword evidence="9" id="KW-0677">Repeat</keyword>
<dbReference type="SMART" id="SM00086">
    <property type="entry name" value="PAC"/>
    <property type="match status" value="2"/>
</dbReference>
<keyword evidence="14" id="KW-0843">Virulence</keyword>
<evidence type="ECO:0000256" key="13">
    <source>
        <dbReference type="ARBA" id="ARBA00022991"/>
    </source>
</evidence>
<keyword evidence="10" id="KW-0547">Nucleotide-binding</keyword>
<dbReference type="InterPro" id="IPR013656">
    <property type="entry name" value="PAS_4"/>
</dbReference>
<evidence type="ECO:0000313" key="17">
    <source>
        <dbReference type="EMBL" id="MDV3459281.1"/>
    </source>
</evidence>
<gene>
    <name evidence="17" type="ORF">RZN05_19965</name>
</gene>
<keyword evidence="12" id="KW-0067">ATP-binding</keyword>
<feature type="domain" description="PAC" evidence="16">
    <location>
        <begin position="239"/>
        <end position="291"/>
    </location>
</feature>
<dbReference type="CDD" id="cd00130">
    <property type="entry name" value="PAS"/>
    <property type="match status" value="1"/>
</dbReference>
<evidence type="ECO:0000256" key="10">
    <source>
        <dbReference type="ARBA" id="ARBA00022741"/>
    </source>
</evidence>
<dbReference type="PANTHER" id="PTHR41523:SF7">
    <property type="entry name" value="HISTIDINE KINASE"/>
    <property type="match status" value="1"/>
</dbReference>
<evidence type="ECO:0000256" key="14">
    <source>
        <dbReference type="ARBA" id="ARBA00023026"/>
    </source>
</evidence>
<feature type="domain" description="PAC" evidence="16">
    <location>
        <begin position="114"/>
        <end position="167"/>
    </location>
</feature>
<evidence type="ECO:0000256" key="5">
    <source>
        <dbReference type="ARBA" id="ARBA00022606"/>
    </source>
</evidence>
<evidence type="ECO:0000256" key="8">
    <source>
        <dbReference type="ARBA" id="ARBA00022679"/>
    </source>
</evidence>
<keyword evidence="5" id="KW-0716">Sensory transduction</keyword>
<evidence type="ECO:0000259" key="16">
    <source>
        <dbReference type="PROSITE" id="PS50113"/>
    </source>
</evidence>
<keyword evidence="7" id="KW-0288">FMN</keyword>
<dbReference type="InterPro" id="IPR036890">
    <property type="entry name" value="HATPase_C_sf"/>
</dbReference>
<proteinExistence type="predicted"/>
<keyword evidence="3" id="KW-0600">Photoreceptor protein</keyword>
<dbReference type="InterPro" id="IPR011102">
    <property type="entry name" value="Sig_transdc_His_kinase_HWE"/>
</dbReference>
<dbReference type="PANTHER" id="PTHR41523">
    <property type="entry name" value="TWO-COMPONENT SYSTEM SENSOR PROTEIN"/>
    <property type="match status" value="1"/>
</dbReference>
<dbReference type="PROSITE" id="PS50113">
    <property type="entry name" value="PAC"/>
    <property type="match status" value="2"/>
</dbReference>
<organism evidence="17 18">
    <name type="scientific">Sphingomonas agrestis</name>
    <dbReference type="NCBI Taxonomy" id="3080540"/>
    <lineage>
        <taxon>Bacteria</taxon>
        <taxon>Pseudomonadati</taxon>
        <taxon>Pseudomonadota</taxon>
        <taxon>Alphaproteobacteria</taxon>
        <taxon>Sphingomonadales</taxon>
        <taxon>Sphingomonadaceae</taxon>
        <taxon>Sphingomonas</taxon>
    </lineage>
</organism>
<keyword evidence="8" id="KW-0808">Transferase</keyword>
<protein>
    <recommendedName>
        <fullName evidence="2">histidine kinase</fullName>
        <ecNumber evidence="2">2.7.13.3</ecNumber>
    </recommendedName>
</protein>
<evidence type="ECO:0000256" key="1">
    <source>
        <dbReference type="ARBA" id="ARBA00000085"/>
    </source>
</evidence>
<keyword evidence="18" id="KW-1185">Reference proteome</keyword>
<dbReference type="Pfam" id="PF08448">
    <property type="entry name" value="PAS_4"/>
    <property type="match status" value="1"/>
</dbReference>
<dbReference type="EC" id="2.7.13.3" evidence="2"/>
<comment type="caution">
    <text evidence="17">The sequence shown here is derived from an EMBL/GenBank/DDBJ whole genome shotgun (WGS) entry which is preliminary data.</text>
</comment>
<dbReference type="RefSeq" id="WP_317228432.1">
    <property type="nucleotide sequence ID" value="NZ_JAWJEJ010000002.1"/>
</dbReference>
<name>A0ABU3YD60_9SPHN</name>
<accession>A0ABU3YD60</accession>
<keyword evidence="4" id="KW-0597">Phosphoprotein</keyword>
<dbReference type="Pfam" id="PF08447">
    <property type="entry name" value="PAS_3"/>
    <property type="match status" value="1"/>
</dbReference>
<dbReference type="GO" id="GO:0016301">
    <property type="term" value="F:kinase activity"/>
    <property type="evidence" value="ECO:0007669"/>
    <property type="project" value="UniProtKB-KW"/>
</dbReference>
<keyword evidence="13" id="KW-0157">Chromophore</keyword>
<sequence>MADGADIANFPVGGGEMGGLIREFDWSRTSIGALVRWPQSLKSVTAFLLHSPVPIVLLWGEDGIMIYNDAYSVFAGDRHPQLLGSKVREGWPEVADFNDNVMKVGLAGGTLAYRNQELTLDRRGKPEPAWMNLDYSPVPDESGKPGGVIAIVVETTEAVLAERALVESERKLRALANATSDVIYRMSPDWSVMQPIEGRGLIPDNSAANPNWMEENLVAEDHAIVRLGIDEAIRGRQAFQMEHRVRRPDGTIGWTFSRAVPVEGPDGEIVEWFGAASDVTARRRGEEHLRLVINELNHRVKNNLAMTQAIAAQTFRNAGDLKDAQERFTARIVALAQANDLLTGERWASASLRGVLEQAMRTHCGEEGRCTIEGPDVELSPKTALALTLAMHELATNAVKYGAWSVPEGEVSIRWSLYMPEAWGERIRLEWRERGGPPVSPPERRGFGSKLIERGLAAEMGGTVTMQFAPEGLACVVDAPRNLYGKGE</sequence>
<dbReference type="InterPro" id="IPR013655">
    <property type="entry name" value="PAS_fold_3"/>
</dbReference>
<evidence type="ECO:0000256" key="12">
    <source>
        <dbReference type="ARBA" id="ARBA00022840"/>
    </source>
</evidence>
<dbReference type="Proteomes" id="UP001273531">
    <property type="component" value="Unassembled WGS sequence"/>
</dbReference>
<keyword evidence="15" id="KW-0675">Receptor</keyword>
<evidence type="ECO:0000256" key="11">
    <source>
        <dbReference type="ARBA" id="ARBA00022777"/>
    </source>
</evidence>
<dbReference type="SMART" id="SM00911">
    <property type="entry name" value="HWE_HK"/>
    <property type="match status" value="1"/>
</dbReference>
<reference evidence="17 18" key="1">
    <citation type="submission" date="2023-10" db="EMBL/GenBank/DDBJ databases">
        <title>Sphingomonas sp. HF-S4 16S ribosomal RNA gene Genome sequencing and assembly.</title>
        <authorList>
            <person name="Lee H."/>
        </authorList>
    </citation>
    <scope>NUCLEOTIDE SEQUENCE [LARGE SCALE GENOMIC DNA]</scope>
    <source>
        <strain evidence="17 18">HF-S4</strain>
    </source>
</reference>
<dbReference type="EMBL" id="JAWJEJ010000002">
    <property type="protein sequence ID" value="MDV3459281.1"/>
    <property type="molecule type" value="Genomic_DNA"/>
</dbReference>